<name>A0AAN7THS0_9PEZI</name>
<dbReference type="GO" id="GO:0032991">
    <property type="term" value="C:protein-containing complex"/>
    <property type="evidence" value="ECO:0007669"/>
    <property type="project" value="UniProtKB-ARBA"/>
</dbReference>
<evidence type="ECO:0000256" key="1">
    <source>
        <dbReference type="ARBA" id="ARBA00009574"/>
    </source>
</evidence>
<feature type="coiled-coil region" evidence="4">
    <location>
        <begin position="82"/>
        <end position="113"/>
    </location>
</feature>
<comment type="similarity">
    <text evidence="1">Belongs to the ATG14 family.</text>
</comment>
<evidence type="ECO:0000256" key="3">
    <source>
        <dbReference type="ARBA" id="ARBA00023054"/>
    </source>
</evidence>
<evidence type="ECO:0000313" key="5">
    <source>
        <dbReference type="EMBL" id="KAK5112459.1"/>
    </source>
</evidence>
<dbReference type="Proteomes" id="UP001310890">
    <property type="component" value="Unassembled WGS sequence"/>
</dbReference>
<dbReference type="AlphaFoldDB" id="A0AAN7THS0"/>
<protein>
    <recommendedName>
        <fullName evidence="2">Autophagy-related protein 14</fullName>
    </recommendedName>
</protein>
<evidence type="ECO:0000256" key="4">
    <source>
        <dbReference type="SAM" id="Coils"/>
    </source>
</evidence>
<dbReference type="InterPro" id="IPR018791">
    <property type="entry name" value="UV_resistance/autophagy_Atg14"/>
</dbReference>
<accession>A0AAN7THS0</accession>
<evidence type="ECO:0000313" key="6">
    <source>
        <dbReference type="Proteomes" id="UP001310890"/>
    </source>
</evidence>
<reference evidence="5" key="1">
    <citation type="submission" date="2023-08" db="EMBL/GenBank/DDBJ databases">
        <title>Black Yeasts Isolated from many extreme environments.</title>
        <authorList>
            <person name="Coleine C."/>
            <person name="Stajich J.E."/>
            <person name="Selbmann L."/>
        </authorList>
    </citation>
    <scope>NUCLEOTIDE SEQUENCE</scope>
    <source>
        <strain evidence="5">CCFEE 5401</strain>
    </source>
</reference>
<gene>
    <name evidence="5" type="ORF">LTR62_004215</name>
</gene>
<organism evidence="5 6">
    <name type="scientific">Meristemomyces frigidus</name>
    <dbReference type="NCBI Taxonomy" id="1508187"/>
    <lineage>
        <taxon>Eukaryota</taxon>
        <taxon>Fungi</taxon>
        <taxon>Dikarya</taxon>
        <taxon>Ascomycota</taxon>
        <taxon>Pezizomycotina</taxon>
        <taxon>Dothideomycetes</taxon>
        <taxon>Dothideomycetidae</taxon>
        <taxon>Mycosphaerellales</taxon>
        <taxon>Teratosphaeriaceae</taxon>
        <taxon>Meristemomyces</taxon>
    </lineage>
</organism>
<comment type="caution">
    <text evidence="5">The sequence shown here is derived from an EMBL/GenBank/DDBJ whole genome shotgun (WGS) entry which is preliminary data.</text>
</comment>
<dbReference type="EMBL" id="JAVRRL010000030">
    <property type="protein sequence ID" value="KAK5112459.1"/>
    <property type="molecule type" value="Genomic_DNA"/>
</dbReference>
<sequence length="543" mass="60110">MAAGCTVCFRDFNDKRNPTCASCAQAILYNPRIDQVGVRLQREKHHTHVDAIVRPGNDGIIASLPQDTDFETIAVGIRQDTLRKTTEERRVVEARIEDMLDKAEQLRTQLQHAKEWVAGVRKSDATRRSEIAAEKKQLQKQHSTVIDPVLSATAKARQRLEKVHNRTVDARFLLCRESALLAGLEKRKEKDGKVQYWLGGAPIVNLRHLARLKTSEAGGSAAACEMSRNTSHELISTGLGNVCRLLVNCCHYLSVRLPAQIILPYNTTHNATILLEEDSYEKDATTRPLPPTHRSAILAAARPPPEIQKDLIHAPRSLQFRKPLSQLFKEDHDEYMHFTEGAMLLAYDVAWLCASQGLNTIDTMGKVCNIGKSLYDLFLADDRARPPLLRNISGATTRTEYSRLATIAPDGPRLGAWSHGTAHHSLTSAVATSALVEWQNKLPTTSKLVERLQSLLTNEISGLEWDVVTVDREWDGELEREDTAVIVGGGGRHHDMGMSVMSVRPSDGAEDDVVARAIAVQMGLRGDKGGSGWMRVRSRGGEG</sequence>
<keyword evidence="3 4" id="KW-0175">Coiled coil</keyword>
<evidence type="ECO:0000256" key="2">
    <source>
        <dbReference type="ARBA" id="ARBA00013807"/>
    </source>
</evidence>
<dbReference type="GO" id="GO:0005737">
    <property type="term" value="C:cytoplasm"/>
    <property type="evidence" value="ECO:0007669"/>
    <property type="project" value="UniProtKB-ARBA"/>
</dbReference>
<dbReference type="Pfam" id="PF10186">
    <property type="entry name" value="ATG14"/>
    <property type="match status" value="1"/>
</dbReference>
<proteinExistence type="inferred from homology"/>